<accession>A0A8S9LDL0</accession>
<evidence type="ECO:0000256" key="1">
    <source>
        <dbReference type="SAM" id="MobiDB-lite"/>
    </source>
</evidence>
<evidence type="ECO:0000313" key="2">
    <source>
        <dbReference type="EMBL" id="KAF2603518.1"/>
    </source>
</evidence>
<protein>
    <submittedName>
        <fullName evidence="2">Uncharacterized protein</fullName>
    </submittedName>
</protein>
<sequence>MLEAMIQAAFGSKITAMRKKVLARRIKGQTWMLEAMIQAAFGSKITAMRKKVLAECYGRDIVGTIFTNSIMTTVSGAKGDSTSEPTTQSGNDLPLGSQPPQVPVVPSNVSGLQPDRFDGSNFKQWLQTVSAKNCGSKECTSF</sequence>
<proteinExistence type="predicted"/>
<reference evidence="2" key="1">
    <citation type="submission" date="2019-12" db="EMBL/GenBank/DDBJ databases">
        <title>Genome sequencing and annotation of Brassica cretica.</title>
        <authorList>
            <person name="Studholme D.J."/>
            <person name="Sarris P.F."/>
        </authorList>
    </citation>
    <scope>NUCLEOTIDE SEQUENCE</scope>
    <source>
        <strain evidence="2">PFS-102/07</strain>
        <tissue evidence="2">Leaf</tissue>
    </source>
</reference>
<feature type="compositionally biased region" description="Polar residues" evidence="1">
    <location>
        <begin position="76"/>
        <end position="91"/>
    </location>
</feature>
<name>A0A8S9LDL0_BRACR</name>
<dbReference type="AlphaFoldDB" id="A0A8S9LDL0"/>
<dbReference type="EMBL" id="QGKY02000094">
    <property type="protein sequence ID" value="KAF2603518.1"/>
    <property type="molecule type" value="Genomic_DNA"/>
</dbReference>
<feature type="region of interest" description="Disordered" evidence="1">
    <location>
        <begin position="76"/>
        <end position="110"/>
    </location>
</feature>
<comment type="caution">
    <text evidence="2">The sequence shown here is derived from an EMBL/GenBank/DDBJ whole genome shotgun (WGS) entry which is preliminary data.</text>
</comment>
<organism evidence="2">
    <name type="scientific">Brassica cretica</name>
    <name type="common">Mustard</name>
    <dbReference type="NCBI Taxonomy" id="69181"/>
    <lineage>
        <taxon>Eukaryota</taxon>
        <taxon>Viridiplantae</taxon>
        <taxon>Streptophyta</taxon>
        <taxon>Embryophyta</taxon>
        <taxon>Tracheophyta</taxon>
        <taxon>Spermatophyta</taxon>
        <taxon>Magnoliopsida</taxon>
        <taxon>eudicotyledons</taxon>
        <taxon>Gunneridae</taxon>
        <taxon>Pentapetalae</taxon>
        <taxon>rosids</taxon>
        <taxon>malvids</taxon>
        <taxon>Brassicales</taxon>
        <taxon>Brassicaceae</taxon>
        <taxon>Brassiceae</taxon>
        <taxon>Brassica</taxon>
    </lineage>
</organism>
<gene>
    <name evidence="2" type="ORF">F2Q70_00027354</name>
</gene>